<keyword evidence="8" id="KW-1185">Reference proteome</keyword>
<evidence type="ECO:0000256" key="3">
    <source>
        <dbReference type="ARBA" id="ARBA00022741"/>
    </source>
</evidence>
<evidence type="ECO:0000259" key="6">
    <source>
        <dbReference type="PROSITE" id="PS50893"/>
    </source>
</evidence>
<dbReference type="InterPro" id="IPR027417">
    <property type="entry name" value="P-loop_NTPase"/>
</dbReference>
<comment type="similarity">
    <text evidence="1">Belongs to the ABC transporter superfamily.</text>
</comment>
<dbReference type="Pfam" id="PF00005">
    <property type="entry name" value="ABC_tran"/>
    <property type="match status" value="1"/>
</dbReference>
<proteinExistence type="inferred from homology"/>
<dbReference type="SUPFAM" id="SSF52540">
    <property type="entry name" value="P-loop containing nucleoside triphosphate hydrolases"/>
    <property type="match status" value="1"/>
</dbReference>
<dbReference type="InterPro" id="IPR003593">
    <property type="entry name" value="AAA+_ATPase"/>
</dbReference>
<dbReference type="eggNOG" id="COG0410">
    <property type="taxonomic scope" value="Bacteria"/>
</dbReference>
<dbReference type="SMART" id="SM00382">
    <property type="entry name" value="AAA"/>
    <property type="match status" value="1"/>
</dbReference>
<keyword evidence="2" id="KW-0813">Transport</keyword>
<dbReference type="Proteomes" id="UP000002574">
    <property type="component" value="Chromosome"/>
</dbReference>
<dbReference type="OrthoDB" id="9776369at2"/>
<organism evidence="7 8">
    <name type="scientific">Hydrogenobacter thermophilus (strain DSM 6534 / IAM 12695 / TK-6)</name>
    <dbReference type="NCBI Taxonomy" id="608538"/>
    <lineage>
        <taxon>Bacteria</taxon>
        <taxon>Pseudomonadati</taxon>
        <taxon>Aquificota</taxon>
        <taxon>Aquificia</taxon>
        <taxon>Aquificales</taxon>
        <taxon>Aquificaceae</taxon>
        <taxon>Hydrogenobacter</taxon>
    </lineage>
</organism>
<keyword evidence="5" id="KW-0029">Amino-acid transport</keyword>
<evidence type="ECO:0000313" key="7">
    <source>
        <dbReference type="EMBL" id="BAI68867.1"/>
    </source>
</evidence>
<dbReference type="GO" id="GO:0016887">
    <property type="term" value="F:ATP hydrolysis activity"/>
    <property type="evidence" value="ECO:0007669"/>
    <property type="project" value="InterPro"/>
</dbReference>
<dbReference type="STRING" id="608538.HTH_0403"/>
<dbReference type="GO" id="GO:0005524">
    <property type="term" value="F:ATP binding"/>
    <property type="evidence" value="ECO:0007669"/>
    <property type="project" value="UniProtKB-KW"/>
</dbReference>
<dbReference type="CDD" id="cd03224">
    <property type="entry name" value="ABC_TM1139_LivF_branched"/>
    <property type="match status" value="1"/>
</dbReference>
<evidence type="ECO:0000313" key="8">
    <source>
        <dbReference type="Proteomes" id="UP000002574"/>
    </source>
</evidence>
<dbReference type="Gene3D" id="3.40.50.300">
    <property type="entry name" value="P-loop containing nucleotide triphosphate hydrolases"/>
    <property type="match status" value="1"/>
</dbReference>
<dbReference type="EMBL" id="AP011112">
    <property type="protein sequence ID" value="BAI68867.1"/>
    <property type="molecule type" value="Genomic_DNA"/>
</dbReference>
<evidence type="ECO:0000256" key="5">
    <source>
        <dbReference type="ARBA" id="ARBA00022970"/>
    </source>
</evidence>
<dbReference type="InterPro" id="IPR052156">
    <property type="entry name" value="BCAA_Transport_ATP-bd_LivF"/>
</dbReference>
<dbReference type="GO" id="GO:0015807">
    <property type="term" value="P:L-amino acid transport"/>
    <property type="evidence" value="ECO:0007669"/>
    <property type="project" value="TreeGrafter"/>
</dbReference>
<protein>
    <submittedName>
        <fullName evidence="7">ABC-type branched-chain amino acid transport system ATPase component</fullName>
    </submittedName>
</protein>
<gene>
    <name evidence="7" type="primary">livF</name>
    <name evidence="7" type="ordered locus">HTH_0403</name>
</gene>
<dbReference type="PROSITE" id="PS50893">
    <property type="entry name" value="ABC_TRANSPORTER_2"/>
    <property type="match status" value="1"/>
</dbReference>
<dbReference type="GO" id="GO:0015658">
    <property type="term" value="F:branched-chain amino acid transmembrane transporter activity"/>
    <property type="evidence" value="ECO:0007669"/>
    <property type="project" value="TreeGrafter"/>
</dbReference>
<sequence length="232" mass="25806">MECDGINCGYKDAQVLYHVRITVKEGEAVVVFGSNGSGKTTLLKVLSGIIKPWSGIVRFRGRDITKLSPHDRVKLGIAFASDTRNLFLSMSVEENLILGAYTRKKNVKEGLEMVYHYFPDLASQRKKLAGELSGGFQRMLSIGRAIMSKPLLLMIDELSLGLSPKMVDKLGQALMSINRERGIAMLVVEQEVYLAGSMCRRGYVFDLGRVVAQGDVQKLLKEDTVRRIYMGV</sequence>
<keyword evidence="4" id="KW-0067">ATP-binding</keyword>
<accession>D3DGB5</accession>
<evidence type="ECO:0000256" key="2">
    <source>
        <dbReference type="ARBA" id="ARBA00022448"/>
    </source>
</evidence>
<evidence type="ECO:0000256" key="4">
    <source>
        <dbReference type="ARBA" id="ARBA00022840"/>
    </source>
</evidence>
<evidence type="ECO:0000256" key="1">
    <source>
        <dbReference type="ARBA" id="ARBA00005417"/>
    </source>
</evidence>
<keyword evidence="3" id="KW-0547">Nucleotide-binding</keyword>
<dbReference type="PANTHER" id="PTHR43820:SF4">
    <property type="entry name" value="HIGH-AFFINITY BRANCHED-CHAIN AMINO ACID TRANSPORT ATP-BINDING PROTEIN LIVF"/>
    <property type="match status" value="1"/>
</dbReference>
<dbReference type="KEGG" id="hth:HTH_0403"/>
<name>D3DGB5_HYDTT</name>
<dbReference type="InterPro" id="IPR003439">
    <property type="entry name" value="ABC_transporter-like_ATP-bd"/>
</dbReference>
<reference evidence="7 8" key="1">
    <citation type="journal article" date="2010" name="J. Bacteriol.">
        <title>Complete genome sequence of the thermophilic, obligately chemolithoautotrophic hydrogen-oxidizing bacterium Hydrogenobacter thermophilus TK-6.</title>
        <authorList>
            <person name="Arai H."/>
            <person name="Kanbe H."/>
            <person name="Ishii M."/>
            <person name="Igarashi Y."/>
        </authorList>
    </citation>
    <scope>NUCLEOTIDE SEQUENCE [LARGE SCALE GENOMIC DNA]</scope>
    <source>
        <strain evidence="8">DSM 6534 / IAM 12695 / TK-6</strain>
    </source>
</reference>
<dbReference type="AlphaFoldDB" id="D3DGB5"/>
<feature type="domain" description="ABC transporter" evidence="6">
    <location>
        <begin position="1"/>
        <end position="232"/>
    </location>
</feature>
<dbReference type="PANTHER" id="PTHR43820">
    <property type="entry name" value="HIGH-AFFINITY BRANCHED-CHAIN AMINO ACID TRANSPORT ATP-BINDING PROTEIN LIVF"/>
    <property type="match status" value="1"/>
</dbReference>